<dbReference type="PANTHER" id="PTHR30086">
    <property type="entry name" value="ARGININE EXPORTER PROTEIN ARGO"/>
    <property type="match status" value="1"/>
</dbReference>
<evidence type="ECO:0000313" key="8">
    <source>
        <dbReference type="Proteomes" id="UP000186228"/>
    </source>
</evidence>
<dbReference type="STRING" id="52131.GA0061100_104207"/>
<dbReference type="GO" id="GO:0015171">
    <property type="term" value="F:amino acid transmembrane transporter activity"/>
    <property type="evidence" value="ECO:0007669"/>
    <property type="project" value="TreeGrafter"/>
</dbReference>
<sequence length="213" mass="22514">MHDTLAYLPQILPAYIAYIVAVVSPGPAIMAIIGTSMTHGRKAGMTLALGIFGGSLTWAIAAAAGLATLLQTYAMALELLKIFGGLYLLYLAYKAFRAVRTSGELPTAAEGPKTPSFKSLVLRGYGIHVTNPKAIFAWLAIIALGMPQGAPASVAVLIVAVCCATGFLAFMGYAILFSTSHALKVYRNARRWIEGAMAGFYCFAGIKLLTSNM</sequence>
<name>A0A1C3V2Z2_9HYPH</name>
<dbReference type="GO" id="GO:0005886">
    <property type="term" value="C:plasma membrane"/>
    <property type="evidence" value="ECO:0007669"/>
    <property type="project" value="UniProtKB-SubCell"/>
</dbReference>
<evidence type="ECO:0000256" key="4">
    <source>
        <dbReference type="ARBA" id="ARBA00022989"/>
    </source>
</evidence>
<keyword evidence="4 6" id="KW-1133">Transmembrane helix</keyword>
<dbReference type="RefSeq" id="WP_075853471.1">
    <property type="nucleotide sequence ID" value="NZ_FMAC01000004.1"/>
</dbReference>
<dbReference type="Pfam" id="PF01810">
    <property type="entry name" value="LysE"/>
    <property type="match status" value="1"/>
</dbReference>
<keyword evidence="2" id="KW-1003">Cell membrane</keyword>
<feature type="transmembrane region" description="Helical" evidence="6">
    <location>
        <begin position="125"/>
        <end position="146"/>
    </location>
</feature>
<gene>
    <name evidence="7" type="ORF">GA0061100_104207</name>
</gene>
<feature type="transmembrane region" description="Helical" evidence="6">
    <location>
        <begin position="73"/>
        <end position="93"/>
    </location>
</feature>
<feature type="transmembrane region" description="Helical" evidence="6">
    <location>
        <begin position="152"/>
        <end position="177"/>
    </location>
</feature>
<evidence type="ECO:0000256" key="5">
    <source>
        <dbReference type="ARBA" id="ARBA00023136"/>
    </source>
</evidence>
<feature type="transmembrane region" description="Helical" evidence="6">
    <location>
        <begin position="45"/>
        <end position="67"/>
    </location>
</feature>
<dbReference type="OrthoDB" id="7659099at2"/>
<keyword evidence="5 6" id="KW-0472">Membrane</keyword>
<protein>
    <submittedName>
        <fullName evidence="7">Threonine/homoserine/homoserine lactone efflux protein</fullName>
    </submittedName>
</protein>
<feature type="transmembrane region" description="Helical" evidence="6">
    <location>
        <begin position="12"/>
        <end position="33"/>
    </location>
</feature>
<evidence type="ECO:0000313" key="7">
    <source>
        <dbReference type="EMBL" id="SCB22055.1"/>
    </source>
</evidence>
<dbReference type="PANTHER" id="PTHR30086:SF19">
    <property type="entry name" value="THREONINE EFFLUX PROTEIN"/>
    <property type="match status" value="1"/>
</dbReference>
<evidence type="ECO:0000256" key="3">
    <source>
        <dbReference type="ARBA" id="ARBA00022692"/>
    </source>
</evidence>
<accession>A0A1C3V2Z2</accession>
<dbReference type="Proteomes" id="UP000186228">
    <property type="component" value="Unassembled WGS sequence"/>
</dbReference>
<evidence type="ECO:0000256" key="6">
    <source>
        <dbReference type="SAM" id="Phobius"/>
    </source>
</evidence>
<dbReference type="EMBL" id="FMAC01000004">
    <property type="protein sequence ID" value="SCB22055.1"/>
    <property type="molecule type" value="Genomic_DNA"/>
</dbReference>
<reference evidence="8" key="1">
    <citation type="submission" date="2016-08" db="EMBL/GenBank/DDBJ databases">
        <authorList>
            <person name="Varghese N."/>
            <person name="Submissions Spin"/>
        </authorList>
    </citation>
    <scope>NUCLEOTIDE SEQUENCE [LARGE SCALE GENOMIC DNA]</scope>
    <source>
        <strain evidence="8">CCBAU 57015</strain>
    </source>
</reference>
<proteinExistence type="predicted"/>
<organism evidence="7 8">
    <name type="scientific">Rhizobium hainanense</name>
    <dbReference type="NCBI Taxonomy" id="52131"/>
    <lineage>
        <taxon>Bacteria</taxon>
        <taxon>Pseudomonadati</taxon>
        <taxon>Pseudomonadota</taxon>
        <taxon>Alphaproteobacteria</taxon>
        <taxon>Hyphomicrobiales</taxon>
        <taxon>Rhizobiaceae</taxon>
        <taxon>Rhizobium/Agrobacterium group</taxon>
        <taxon>Rhizobium</taxon>
    </lineage>
</organism>
<keyword evidence="3 6" id="KW-0812">Transmembrane</keyword>
<keyword evidence="8" id="KW-1185">Reference proteome</keyword>
<evidence type="ECO:0000256" key="1">
    <source>
        <dbReference type="ARBA" id="ARBA00004651"/>
    </source>
</evidence>
<evidence type="ECO:0000256" key="2">
    <source>
        <dbReference type="ARBA" id="ARBA00022475"/>
    </source>
</evidence>
<comment type="subcellular location">
    <subcellularLocation>
        <location evidence="1">Cell membrane</location>
        <topology evidence="1">Multi-pass membrane protein</topology>
    </subcellularLocation>
</comment>
<dbReference type="InterPro" id="IPR001123">
    <property type="entry name" value="LeuE-type"/>
</dbReference>
<dbReference type="AlphaFoldDB" id="A0A1C3V2Z2"/>